<feature type="non-terminal residue" evidence="2">
    <location>
        <position position="329"/>
    </location>
</feature>
<sequence length="329" mass="37549">QLLRAHVERAPQISPEFGMEMAHELLGVLVAFLHSFQRKVERFLEAPAEAAPPEGATARAIALANCCPPFRSFAERLAQFGHPESEEPRRQAQGALDKVTRICNHVLTRRLFEDLKPYFNKLMKRKWLTSSDAFDTIVMLITSFTQKLRPLHPEPYQVLVAELHRRVLIEYVRPLLQGRLVCTSAKMRARVATRLGDEARQLRELFHRLDSASPWLDSVVPRLRELLVLEDTAALQMEVAVLARDFPDVRRKHVAAVLDVRGLRGHGARQEILGVLQDVEQSDLEPGPPRTRAFFSELPVTRDVRCLPCHLPRLATLPRLRLRPARPRP</sequence>
<name>A0A7K6TEV6_CALNI</name>
<dbReference type="GO" id="GO:0051601">
    <property type="term" value="P:exocyst localization"/>
    <property type="evidence" value="ECO:0007669"/>
    <property type="project" value="TreeGrafter"/>
</dbReference>
<gene>
    <name evidence="2" type="primary">Exoc3l2</name>
    <name evidence="2" type="ORF">CALNIC_R14865</name>
</gene>
<dbReference type="Pfam" id="PF06046">
    <property type="entry name" value="Sec6"/>
    <property type="match status" value="1"/>
</dbReference>
<accession>A0A7K6TEV6</accession>
<dbReference type="PANTHER" id="PTHR21292:SF7">
    <property type="entry name" value="EXOCYST COMPLEX COMPONENT 3-LIKE 2"/>
    <property type="match status" value="1"/>
</dbReference>
<dbReference type="AlphaFoldDB" id="A0A7K6TEV6"/>
<keyword evidence="3" id="KW-1185">Reference proteome</keyword>
<evidence type="ECO:0000313" key="3">
    <source>
        <dbReference type="Proteomes" id="UP000546235"/>
    </source>
</evidence>
<dbReference type="GO" id="GO:0000145">
    <property type="term" value="C:exocyst"/>
    <property type="evidence" value="ECO:0007669"/>
    <property type="project" value="InterPro"/>
</dbReference>
<dbReference type="InterPro" id="IPR042532">
    <property type="entry name" value="EXOC3/Sec6_C"/>
</dbReference>
<organism evidence="2 3">
    <name type="scientific">Caloenas nicobarica</name>
    <name type="common">Nicobar pigeon</name>
    <dbReference type="NCBI Taxonomy" id="187106"/>
    <lineage>
        <taxon>Eukaryota</taxon>
        <taxon>Metazoa</taxon>
        <taxon>Chordata</taxon>
        <taxon>Craniata</taxon>
        <taxon>Vertebrata</taxon>
        <taxon>Euteleostomi</taxon>
        <taxon>Archelosauria</taxon>
        <taxon>Archosauria</taxon>
        <taxon>Dinosauria</taxon>
        <taxon>Saurischia</taxon>
        <taxon>Theropoda</taxon>
        <taxon>Coelurosauria</taxon>
        <taxon>Aves</taxon>
        <taxon>Neognathae</taxon>
        <taxon>Neoaves</taxon>
        <taxon>Columbimorphae</taxon>
        <taxon>Columbiformes</taxon>
        <taxon>Columbidae</taxon>
        <taxon>Caloenas</taxon>
    </lineage>
</organism>
<reference evidence="2 3" key="1">
    <citation type="submission" date="2019-09" db="EMBL/GenBank/DDBJ databases">
        <title>Bird 10,000 Genomes (B10K) Project - Family phase.</title>
        <authorList>
            <person name="Zhang G."/>
        </authorList>
    </citation>
    <scope>NUCLEOTIDE SEQUENCE [LARGE SCALE GENOMIC DNA]</scope>
    <source>
        <strain evidence="2">OUT-0007</strain>
        <tissue evidence="2">Blood</tissue>
    </source>
</reference>
<comment type="caution">
    <text evidence="2">The sequence shown here is derived from an EMBL/GenBank/DDBJ whole genome shotgun (WGS) entry which is preliminary data.</text>
</comment>
<protein>
    <submittedName>
        <fullName evidence="2">EX3L2 protein</fullName>
    </submittedName>
</protein>
<proteinExistence type="inferred from homology"/>
<comment type="similarity">
    <text evidence="1">Belongs to the SEC6 family.</text>
</comment>
<evidence type="ECO:0000313" key="2">
    <source>
        <dbReference type="EMBL" id="NWX08376.1"/>
    </source>
</evidence>
<dbReference type="GO" id="GO:0000149">
    <property type="term" value="F:SNARE binding"/>
    <property type="evidence" value="ECO:0007669"/>
    <property type="project" value="TreeGrafter"/>
</dbReference>
<dbReference type="EMBL" id="VZSB01003105">
    <property type="protein sequence ID" value="NWX08376.1"/>
    <property type="molecule type" value="Genomic_DNA"/>
</dbReference>
<dbReference type="Proteomes" id="UP000546235">
    <property type="component" value="Unassembled WGS sequence"/>
</dbReference>
<dbReference type="PANTHER" id="PTHR21292">
    <property type="entry name" value="EXOCYST COMPLEX COMPONENT SEC6-RELATED"/>
    <property type="match status" value="1"/>
</dbReference>
<dbReference type="InterPro" id="IPR010326">
    <property type="entry name" value="EXOC3/Sec6"/>
</dbReference>
<dbReference type="Gene3D" id="1.10.357.70">
    <property type="entry name" value="Exocyst complex component Sec6, C-terminal domain"/>
    <property type="match status" value="1"/>
</dbReference>
<feature type="non-terminal residue" evidence="2">
    <location>
        <position position="1"/>
    </location>
</feature>
<dbReference type="GO" id="GO:0006887">
    <property type="term" value="P:exocytosis"/>
    <property type="evidence" value="ECO:0007669"/>
    <property type="project" value="InterPro"/>
</dbReference>
<evidence type="ECO:0000256" key="1">
    <source>
        <dbReference type="ARBA" id="ARBA00009447"/>
    </source>
</evidence>